<dbReference type="AlphaFoldDB" id="A0AA43QG22"/>
<comment type="subcellular location">
    <subcellularLocation>
        <location evidence="1">Nucleus</location>
    </subcellularLocation>
</comment>
<reference evidence="5" key="1">
    <citation type="journal article" date="2023" name="Genome Biol. Evol.">
        <title>First Whole Genome Sequence and Flow Cytometry Genome Size Data for the Lichen-Forming Fungus Ramalina farinacea (Ascomycota).</title>
        <authorList>
            <person name="Llewellyn T."/>
            <person name="Mian S."/>
            <person name="Hill R."/>
            <person name="Leitch I.J."/>
            <person name="Gaya E."/>
        </authorList>
    </citation>
    <scope>NUCLEOTIDE SEQUENCE</scope>
    <source>
        <strain evidence="5">LIQ254RAFAR</strain>
    </source>
</reference>
<gene>
    <name evidence="5" type="ORF">OHK93_000078</name>
</gene>
<evidence type="ECO:0000256" key="1">
    <source>
        <dbReference type="ARBA" id="ARBA00004123"/>
    </source>
</evidence>
<protein>
    <recommendedName>
        <fullName evidence="4">DNA endonuclease activator Ctp1 C-terminal domain-containing protein</fullName>
    </recommendedName>
</protein>
<keyword evidence="3" id="KW-0539">Nucleus</keyword>
<sequence>MEDFKLNFKNSNVGLEQRPSLVRSHCVSIAPADFTISFRWSVHDIFLFERCISLRVAFNEILRKPLKRTQQSSTDQPITPQSLPATKTKLEVSIISSPARPASSKRQSPVTYTYNQATLKTSDRSLVGPKDDLIRVRPVHRLRLEDFKHHPEHSEYAFNEVLHKALEDKLIREYLGGHAGWFSQRQEEEKAELLLKAKTKQFADQFGKHRQTYTRAFETAEYWNIDLPSTQENERDREENKAIERLQAAPLKYHHLYLLFFSLTLTRCLHFAKFQHGVPTISPTHALDDELTVNPSAVDFQQASVTPVTVFSPVDKLPAAFEDSSELDLERSLTRRVSTIPAKVTRTLSKDLLAEVEAFVKPEEGEDQTIGEEDLTAFFSFLWPLYVILGFQSPKRKKGKQHQILQRRRRSLNQASSHQAPRMLQKAHLKL</sequence>
<organism evidence="5 6">
    <name type="scientific">Ramalina farinacea</name>
    <dbReference type="NCBI Taxonomy" id="258253"/>
    <lineage>
        <taxon>Eukaryota</taxon>
        <taxon>Fungi</taxon>
        <taxon>Dikarya</taxon>
        <taxon>Ascomycota</taxon>
        <taxon>Pezizomycotina</taxon>
        <taxon>Lecanoromycetes</taxon>
        <taxon>OSLEUM clade</taxon>
        <taxon>Lecanoromycetidae</taxon>
        <taxon>Lecanorales</taxon>
        <taxon>Lecanorineae</taxon>
        <taxon>Ramalinaceae</taxon>
        <taxon>Ramalina</taxon>
    </lineage>
</organism>
<evidence type="ECO:0000259" key="4">
    <source>
        <dbReference type="Pfam" id="PF08573"/>
    </source>
</evidence>
<evidence type="ECO:0000313" key="6">
    <source>
        <dbReference type="Proteomes" id="UP001161017"/>
    </source>
</evidence>
<feature type="domain" description="DNA endonuclease activator Ctp1 C-terminal" evidence="4">
    <location>
        <begin position="163"/>
        <end position="232"/>
    </location>
</feature>
<dbReference type="GO" id="GO:0005634">
    <property type="term" value="C:nucleus"/>
    <property type="evidence" value="ECO:0007669"/>
    <property type="project" value="UniProtKB-SubCell"/>
</dbReference>
<accession>A0AA43QG22</accession>
<evidence type="ECO:0000313" key="5">
    <source>
        <dbReference type="EMBL" id="MDI1484944.1"/>
    </source>
</evidence>
<dbReference type="Pfam" id="PF08573">
    <property type="entry name" value="SAE2"/>
    <property type="match status" value="1"/>
</dbReference>
<comment type="caution">
    <text evidence="5">The sequence shown here is derived from an EMBL/GenBank/DDBJ whole genome shotgun (WGS) entry which is preliminary data.</text>
</comment>
<proteinExistence type="predicted"/>
<keyword evidence="2" id="KW-0227">DNA damage</keyword>
<evidence type="ECO:0000256" key="3">
    <source>
        <dbReference type="ARBA" id="ARBA00023242"/>
    </source>
</evidence>
<evidence type="ECO:0000256" key="2">
    <source>
        <dbReference type="ARBA" id="ARBA00022763"/>
    </source>
</evidence>
<dbReference type="EMBL" id="JAPUFD010000001">
    <property type="protein sequence ID" value="MDI1484944.1"/>
    <property type="molecule type" value="Genomic_DNA"/>
</dbReference>
<dbReference type="InterPro" id="IPR013882">
    <property type="entry name" value="Ctp1_C"/>
</dbReference>
<dbReference type="Proteomes" id="UP001161017">
    <property type="component" value="Unassembled WGS sequence"/>
</dbReference>
<keyword evidence="6" id="KW-1185">Reference proteome</keyword>
<dbReference type="GO" id="GO:0006281">
    <property type="term" value="P:DNA repair"/>
    <property type="evidence" value="ECO:0007669"/>
    <property type="project" value="InterPro"/>
</dbReference>
<name>A0AA43QG22_9LECA</name>